<sequence>MSDWRRYDSHLIPAFHERFEQRWGKGTAPFLDPEAHEEPLPRAQWINPATGAALAVVPIWTDKEDSQHRSFGVFYLPPAGDIWMLRPGFTGFLEPGVDDFEHLVALRNDAFRKAVSHANEFLFGPPPLVE</sequence>
<protein>
    <submittedName>
        <fullName evidence="1">Uncharacterized protein</fullName>
    </submittedName>
</protein>
<evidence type="ECO:0000313" key="1">
    <source>
        <dbReference type="EMBL" id="XCH09967.1"/>
    </source>
</evidence>
<dbReference type="RefSeq" id="WP_353710640.1">
    <property type="nucleotide sequence ID" value="NZ_CP159279.1"/>
</dbReference>
<accession>A0AAU8ELX0</accession>
<gene>
    <name evidence="1" type="ORF">ABRP34_14060</name>
</gene>
<dbReference type="AlphaFoldDB" id="A0AAU8ELX0"/>
<proteinExistence type="predicted"/>
<name>A0AAU8ELX0_9MICC</name>
<dbReference type="EMBL" id="CP159279">
    <property type="protein sequence ID" value="XCH09967.1"/>
    <property type="molecule type" value="Genomic_DNA"/>
</dbReference>
<reference evidence="1" key="1">
    <citation type="submission" date="2024-06" db="EMBL/GenBank/DDBJ databases">
        <title>Biodegradation of dimethachlon by Arthrobacter sp. K5: mechanistic insights and ecological implications.</title>
        <authorList>
            <person name="Hu S."/>
            <person name="Lu P."/>
        </authorList>
    </citation>
    <scope>NUCLEOTIDE SEQUENCE</scope>
    <source>
        <strain evidence="1">K5</strain>
    </source>
</reference>
<organism evidence="1">
    <name type="scientific">Arthrobacter sp. K5</name>
    <dbReference type="NCBI Taxonomy" id="2839623"/>
    <lineage>
        <taxon>Bacteria</taxon>
        <taxon>Bacillati</taxon>
        <taxon>Actinomycetota</taxon>
        <taxon>Actinomycetes</taxon>
        <taxon>Micrococcales</taxon>
        <taxon>Micrococcaceae</taxon>
        <taxon>Arthrobacter</taxon>
    </lineage>
</organism>